<dbReference type="Pfam" id="PF00753">
    <property type="entry name" value="Lactamase_B"/>
    <property type="match status" value="1"/>
</dbReference>
<keyword evidence="3" id="KW-1185">Reference proteome</keyword>
<proteinExistence type="predicted"/>
<dbReference type="OrthoDB" id="2971563at2"/>
<dbReference type="InterPro" id="IPR001279">
    <property type="entry name" value="Metallo-B-lactamas"/>
</dbReference>
<gene>
    <name evidence="2" type="ORF">GB881_01445</name>
</gene>
<reference evidence="2 3" key="1">
    <citation type="submission" date="2019-10" db="EMBL/GenBank/DDBJ databases">
        <title>Georgenia wutianyii sp. nov. and Georgenia yuyongxinii sp. nov. isolated from plateau pika (Ochotona curzoniae) in the Qinghai-Tibet plateau of China.</title>
        <authorList>
            <person name="Tian Z."/>
        </authorList>
    </citation>
    <scope>NUCLEOTIDE SEQUENCE [LARGE SCALE GENOMIC DNA]</scope>
    <source>
        <strain evidence="2 3">JCM 19765</strain>
    </source>
</reference>
<evidence type="ECO:0000259" key="1">
    <source>
        <dbReference type="SMART" id="SM00849"/>
    </source>
</evidence>
<comment type="caution">
    <text evidence="2">The sequence shown here is derived from an EMBL/GenBank/DDBJ whole genome shotgun (WGS) entry which is preliminary data.</text>
</comment>
<dbReference type="GO" id="GO:0016787">
    <property type="term" value="F:hydrolase activity"/>
    <property type="evidence" value="ECO:0007669"/>
    <property type="project" value="UniProtKB-KW"/>
</dbReference>
<name>A0A6N7EGE4_9MICO</name>
<evidence type="ECO:0000313" key="3">
    <source>
        <dbReference type="Proteomes" id="UP000437709"/>
    </source>
</evidence>
<dbReference type="InterPro" id="IPR050855">
    <property type="entry name" value="NDM-1-like"/>
</dbReference>
<dbReference type="Gene3D" id="3.60.15.10">
    <property type="entry name" value="Ribonuclease Z/Hydroxyacylglutathione hydrolase-like"/>
    <property type="match status" value="1"/>
</dbReference>
<evidence type="ECO:0000313" key="2">
    <source>
        <dbReference type="EMBL" id="MPV35725.1"/>
    </source>
</evidence>
<accession>A0A6N7EGE4</accession>
<dbReference type="Proteomes" id="UP000437709">
    <property type="component" value="Unassembled WGS sequence"/>
</dbReference>
<dbReference type="SMART" id="SM00849">
    <property type="entry name" value="Lactamase_B"/>
    <property type="match status" value="1"/>
</dbReference>
<dbReference type="InterPro" id="IPR036866">
    <property type="entry name" value="RibonucZ/Hydroxyglut_hydro"/>
</dbReference>
<organism evidence="2 3">
    <name type="scientific">Georgenia subflava</name>
    <dbReference type="NCBI Taxonomy" id="1622177"/>
    <lineage>
        <taxon>Bacteria</taxon>
        <taxon>Bacillati</taxon>
        <taxon>Actinomycetota</taxon>
        <taxon>Actinomycetes</taxon>
        <taxon>Micrococcales</taxon>
        <taxon>Bogoriellaceae</taxon>
        <taxon>Georgenia</taxon>
    </lineage>
</organism>
<dbReference type="CDD" id="cd07721">
    <property type="entry name" value="yflN-like_MBL-fold"/>
    <property type="match status" value="1"/>
</dbReference>
<protein>
    <submittedName>
        <fullName evidence="2">MBL fold metallo-hydrolase</fullName>
    </submittedName>
</protein>
<dbReference type="EMBL" id="WHPC01000003">
    <property type="protein sequence ID" value="MPV35725.1"/>
    <property type="molecule type" value="Genomic_DNA"/>
</dbReference>
<dbReference type="SUPFAM" id="SSF56281">
    <property type="entry name" value="Metallo-hydrolase/oxidoreductase"/>
    <property type="match status" value="1"/>
</dbReference>
<dbReference type="AlphaFoldDB" id="A0A6N7EGE4"/>
<dbReference type="RefSeq" id="WP_152195192.1">
    <property type="nucleotide sequence ID" value="NZ_VUKD01000003.1"/>
</dbReference>
<keyword evidence="2" id="KW-0378">Hydrolase</keyword>
<dbReference type="PANTHER" id="PTHR42951">
    <property type="entry name" value="METALLO-BETA-LACTAMASE DOMAIN-CONTAINING"/>
    <property type="match status" value="1"/>
</dbReference>
<sequence length="233" mass="24263">MIAEQLNPDLFLLTLGGWPAYLWRDPDGVTLVDAGPVGSGADLLRALDEIGVERSDVRRLVLTHFHDDHAGGAAEVAGWGGVEIIAHESDAPIIRGDRPGPPPSFSDAERALHARVAGDLEPAPACRVDTVVRDGDVLDIAGGATVVSTPGHTDGSVALYLDRPRVLFTGDTVAEHDGVIMRGVFNLDGEAAAESFRALTALPAEIACFGHGRPVLGDAQAILTTAAAAMITV</sequence>
<feature type="domain" description="Metallo-beta-lactamase" evidence="1">
    <location>
        <begin position="17"/>
        <end position="211"/>
    </location>
</feature>